<organism evidence="2 3">
    <name type="scientific">Lampropedia puyangensis</name>
    <dbReference type="NCBI Taxonomy" id="1330072"/>
    <lineage>
        <taxon>Bacteria</taxon>
        <taxon>Pseudomonadati</taxon>
        <taxon>Pseudomonadota</taxon>
        <taxon>Betaproteobacteria</taxon>
        <taxon>Burkholderiales</taxon>
        <taxon>Comamonadaceae</taxon>
        <taxon>Lampropedia</taxon>
    </lineage>
</organism>
<gene>
    <name evidence="2" type="ORF">E9531_12900</name>
</gene>
<name>A0A4S8EYF0_9BURK</name>
<sequence>MKKWTAMAALALGASLGTSTVMAANEEQAEMAAGLIQMAASMNEIAIECKHLSAAEVGEAKTQQKLAAVRDMQLSAEQYDKMYFAAQADFKKQWSAMPAANKKQTCDQMKSIPKSPQFN</sequence>
<dbReference type="Proteomes" id="UP000308917">
    <property type="component" value="Unassembled WGS sequence"/>
</dbReference>
<feature type="chain" id="PRO_5020268672" evidence="1">
    <location>
        <begin position="24"/>
        <end position="119"/>
    </location>
</feature>
<protein>
    <submittedName>
        <fullName evidence="2">Uncharacterized protein</fullName>
    </submittedName>
</protein>
<dbReference type="RefSeq" id="WP_136574184.1">
    <property type="nucleotide sequence ID" value="NZ_STFG01000015.1"/>
</dbReference>
<accession>A0A4S8EYF0</accession>
<dbReference type="AlphaFoldDB" id="A0A4S8EYF0"/>
<keyword evidence="1" id="KW-0732">Signal</keyword>
<evidence type="ECO:0000313" key="3">
    <source>
        <dbReference type="Proteomes" id="UP000308917"/>
    </source>
</evidence>
<proteinExistence type="predicted"/>
<comment type="caution">
    <text evidence="2">The sequence shown here is derived from an EMBL/GenBank/DDBJ whole genome shotgun (WGS) entry which is preliminary data.</text>
</comment>
<evidence type="ECO:0000256" key="1">
    <source>
        <dbReference type="SAM" id="SignalP"/>
    </source>
</evidence>
<dbReference type="OrthoDB" id="9989708at2"/>
<keyword evidence="3" id="KW-1185">Reference proteome</keyword>
<dbReference type="EMBL" id="STFG01000015">
    <property type="protein sequence ID" value="THT99290.1"/>
    <property type="molecule type" value="Genomic_DNA"/>
</dbReference>
<reference evidence="2 3" key="1">
    <citation type="journal article" date="2015" name="Antonie Van Leeuwenhoek">
        <title>Lampropedia puyangensis sp. nov., isolated from symptomatic bark of Populus ? euramericana canker and emended description of Lampropedia hyalina (Ehrenberg 1832) Lee et al. 2004.</title>
        <authorList>
            <person name="Li Y."/>
            <person name="Wang T."/>
            <person name="Piao C.G."/>
            <person name="Wang L.F."/>
            <person name="Tian G.Z."/>
            <person name="Zhu T.H."/>
            <person name="Guo M.W."/>
        </authorList>
    </citation>
    <scope>NUCLEOTIDE SEQUENCE [LARGE SCALE GENOMIC DNA]</scope>
    <source>
        <strain evidence="2 3">2-bin</strain>
    </source>
</reference>
<evidence type="ECO:0000313" key="2">
    <source>
        <dbReference type="EMBL" id="THT99290.1"/>
    </source>
</evidence>
<feature type="signal peptide" evidence="1">
    <location>
        <begin position="1"/>
        <end position="23"/>
    </location>
</feature>